<dbReference type="Pfam" id="PF13098">
    <property type="entry name" value="Thioredoxin_2"/>
    <property type="match status" value="1"/>
</dbReference>
<dbReference type="EMBL" id="UINC01005531">
    <property type="protein sequence ID" value="SVA21916.1"/>
    <property type="molecule type" value="Genomic_DNA"/>
</dbReference>
<feature type="domain" description="Thioredoxin-like fold" evidence="1">
    <location>
        <begin position="42"/>
        <end position="134"/>
    </location>
</feature>
<sequence length="161" mass="17897">MRYRARYAALLCLALSGAEPALSGQLHLATDLNQTGALSETRGIPIVLFFSTADCEYCEAVRTEFLNHITTDTDETERALLREIRLDSADQLVGFDRQQTTHAGFADRRGIELVPTIQFTDGRGTELEDQIVGLGTLGFYGAYLDRGIDRALDKLRNQIKD</sequence>
<name>A0A381U0Z6_9ZZZZ</name>
<dbReference type="AlphaFoldDB" id="A0A381U0Z6"/>
<dbReference type="InterPro" id="IPR036249">
    <property type="entry name" value="Thioredoxin-like_sf"/>
</dbReference>
<proteinExistence type="predicted"/>
<accession>A0A381U0Z6</accession>
<gene>
    <name evidence="2" type="ORF">METZ01_LOCUS74770</name>
</gene>
<dbReference type="InterPro" id="IPR012336">
    <property type="entry name" value="Thioredoxin-like_fold"/>
</dbReference>
<reference evidence="2" key="1">
    <citation type="submission" date="2018-05" db="EMBL/GenBank/DDBJ databases">
        <authorList>
            <person name="Lanie J.A."/>
            <person name="Ng W.-L."/>
            <person name="Kazmierczak K.M."/>
            <person name="Andrzejewski T.M."/>
            <person name="Davidsen T.M."/>
            <person name="Wayne K.J."/>
            <person name="Tettelin H."/>
            <person name="Glass J.I."/>
            <person name="Rusch D."/>
            <person name="Podicherti R."/>
            <person name="Tsui H.-C.T."/>
            <person name="Winkler M.E."/>
        </authorList>
    </citation>
    <scope>NUCLEOTIDE SEQUENCE</scope>
</reference>
<dbReference type="SUPFAM" id="SSF52833">
    <property type="entry name" value="Thioredoxin-like"/>
    <property type="match status" value="1"/>
</dbReference>
<organism evidence="2">
    <name type="scientific">marine metagenome</name>
    <dbReference type="NCBI Taxonomy" id="408172"/>
    <lineage>
        <taxon>unclassified sequences</taxon>
        <taxon>metagenomes</taxon>
        <taxon>ecological metagenomes</taxon>
    </lineage>
</organism>
<protein>
    <recommendedName>
        <fullName evidence="1">Thioredoxin-like fold domain-containing protein</fullName>
    </recommendedName>
</protein>
<evidence type="ECO:0000259" key="1">
    <source>
        <dbReference type="Pfam" id="PF13098"/>
    </source>
</evidence>
<dbReference type="Gene3D" id="3.40.30.10">
    <property type="entry name" value="Glutaredoxin"/>
    <property type="match status" value="1"/>
</dbReference>
<evidence type="ECO:0000313" key="2">
    <source>
        <dbReference type="EMBL" id="SVA21916.1"/>
    </source>
</evidence>